<keyword evidence="4" id="KW-1185">Reference proteome</keyword>
<gene>
    <name evidence="3" type="ORF">EYR15_09830</name>
</gene>
<dbReference type="InterPro" id="IPR005129">
    <property type="entry name" value="GTPase_ArgK"/>
</dbReference>
<evidence type="ECO:0000313" key="3">
    <source>
        <dbReference type="EMBL" id="TBN53314.1"/>
    </source>
</evidence>
<organism evidence="3 4">
    <name type="scientific">Hansschlegelia quercus</name>
    <dbReference type="NCBI Taxonomy" id="2528245"/>
    <lineage>
        <taxon>Bacteria</taxon>
        <taxon>Pseudomonadati</taxon>
        <taxon>Pseudomonadota</taxon>
        <taxon>Alphaproteobacteria</taxon>
        <taxon>Hyphomicrobiales</taxon>
        <taxon>Methylopilaceae</taxon>
        <taxon>Hansschlegelia</taxon>
    </lineage>
</organism>
<accession>A0A4Q9GKU3</accession>
<dbReference type="PANTHER" id="PTHR23408">
    <property type="entry name" value="METHYLMALONYL-COA MUTASE"/>
    <property type="match status" value="1"/>
</dbReference>
<dbReference type="AlphaFoldDB" id="A0A4Q9GKU3"/>
<dbReference type="Proteomes" id="UP000291613">
    <property type="component" value="Unassembled WGS sequence"/>
</dbReference>
<protein>
    <submittedName>
        <fullName evidence="3">Methylmalonyl Co-A mutase-associated GTPase MeaB</fullName>
    </submittedName>
</protein>
<dbReference type="OrthoDB" id="9778292at2"/>
<evidence type="ECO:0000259" key="2">
    <source>
        <dbReference type="SMART" id="SM00382"/>
    </source>
</evidence>
<name>A0A4Q9GKU3_9HYPH</name>
<comment type="similarity">
    <text evidence="1">Belongs to the SIMIBI class G3E GTPase family. ArgK/MeaB subfamily.</text>
</comment>
<dbReference type="SUPFAM" id="SSF52540">
    <property type="entry name" value="P-loop containing nucleoside triphosphate hydrolases"/>
    <property type="match status" value="1"/>
</dbReference>
<dbReference type="GO" id="GO:0003924">
    <property type="term" value="F:GTPase activity"/>
    <property type="evidence" value="ECO:0007669"/>
    <property type="project" value="InterPro"/>
</dbReference>
<dbReference type="InterPro" id="IPR003593">
    <property type="entry name" value="AAA+_ATPase"/>
</dbReference>
<comment type="caution">
    <text evidence="3">The sequence shown here is derived from an EMBL/GenBank/DDBJ whole genome shotgun (WGS) entry which is preliminary data.</text>
</comment>
<reference evidence="3 4" key="1">
    <citation type="submission" date="2019-02" db="EMBL/GenBank/DDBJ databases">
        <title>Hansschlegelia quercus sp. nov., a novel methylotrophic bacterium from buds of oak (Quercus robur L.).</title>
        <authorList>
            <person name="Agafonova N.V."/>
            <person name="Kaparullina E.N."/>
            <person name="Grouzdev D.S."/>
            <person name="Doronina N.V."/>
        </authorList>
    </citation>
    <scope>NUCLEOTIDE SEQUENCE [LARGE SCALE GENOMIC DNA]</scope>
    <source>
        <strain evidence="3 4">Dub</strain>
    </source>
</reference>
<feature type="domain" description="AAA+ ATPase" evidence="2">
    <location>
        <begin position="60"/>
        <end position="285"/>
    </location>
</feature>
<evidence type="ECO:0000313" key="4">
    <source>
        <dbReference type="Proteomes" id="UP000291613"/>
    </source>
</evidence>
<dbReference type="EMBL" id="SIUB01000004">
    <property type="protein sequence ID" value="TBN53314.1"/>
    <property type="molecule type" value="Genomic_DNA"/>
</dbReference>
<dbReference type="PANTHER" id="PTHR23408:SF3">
    <property type="entry name" value="METHYLMALONIC ACIDURIA TYPE A PROTEIN, MITOCHONDRIAL"/>
    <property type="match status" value="1"/>
</dbReference>
<dbReference type="GO" id="GO:0005525">
    <property type="term" value="F:GTP binding"/>
    <property type="evidence" value="ECO:0007669"/>
    <property type="project" value="InterPro"/>
</dbReference>
<sequence>MRGSLFPHPSGFEPLSDFPDLDALRGGGKPALARALARLERGAGSLEAAGLLDEAEAAPRGEVLGLTGPPGVGKSTLTGGLVKAFRGRGQTVGVVAVDPSSMRSGGALLGDRARIATEPGDTGVFIRSYAARDRLGGLSDLAFGATILMRALFDRVIVETVGVGQSEADVAIVGDTVLLAVQPASGDALQFIKAGVMELPDVVVVTKSDLGAPARRARDDLESALTLTAGVEAHWSVPVALVSSETGDGLDALLGHLSAHSAFLATDGRLARRRRDQSEARLKATLKGRFGTEGAKIAATLLGKFEGGPFARETAAANALKARLVGQ</sequence>
<dbReference type="Pfam" id="PF03308">
    <property type="entry name" value="MeaB"/>
    <property type="match status" value="1"/>
</dbReference>
<dbReference type="Gene3D" id="3.40.50.300">
    <property type="entry name" value="P-loop containing nucleotide triphosphate hydrolases"/>
    <property type="match status" value="1"/>
</dbReference>
<dbReference type="InterPro" id="IPR027417">
    <property type="entry name" value="P-loop_NTPase"/>
</dbReference>
<dbReference type="GO" id="GO:0005737">
    <property type="term" value="C:cytoplasm"/>
    <property type="evidence" value="ECO:0007669"/>
    <property type="project" value="TreeGrafter"/>
</dbReference>
<evidence type="ECO:0000256" key="1">
    <source>
        <dbReference type="ARBA" id="ARBA00009625"/>
    </source>
</evidence>
<proteinExistence type="inferred from homology"/>
<dbReference type="SMART" id="SM00382">
    <property type="entry name" value="AAA"/>
    <property type="match status" value="1"/>
</dbReference>